<organism evidence="1 2">
    <name type="scientific">Dactylosporangium maewongense</name>
    <dbReference type="NCBI Taxonomy" id="634393"/>
    <lineage>
        <taxon>Bacteria</taxon>
        <taxon>Bacillati</taxon>
        <taxon>Actinomycetota</taxon>
        <taxon>Actinomycetes</taxon>
        <taxon>Micromonosporales</taxon>
        <taxon>Micromonosporaceae</taxon>
        <taxon>Dactylosporangium</taxon>
    </lineage>
</organism>
<accession>A0ABN2BF82</accession>
<evidence type="ECO:0000313" key="2">
    <source>
        <dbReference type="Proteomes" id="UP001501470"/>
    </source>
</evidence>
<evidence type="ECO:0000313" key="1">
    <source>
        <dbReference type="EMBL" id="GAA1538140.1"/>
    </source>
</evidence>
<comment type="caution">
    <text evidence="1">The sequence shown here is derived from an EMBL/GenBank/DDBJ whole genome shotgun (WGS) entry which is preliminary data.</text>
</comment>
<name>A0ABN2BF82_9ACTN</name>
<proteinExistence type="predicted"/>
<protein>
    <submittedName>
        <fullName evidence="1">Uncharacterized protein</fullName>
    </submittedName>
</protein>
<dbReference type="Proteomes" id="UP001501470">
    <property type="component" value="Unassembled WGS sequence"/>
</dbReference>
<keyword evidence="2" id="KW-1185">Reference proteome</keyword>
<sequence length="82" mass="8886">MTRRGPSRAGAAGGGSVTRMELHCDTCARQRIFEQPACPDHPRATCPDRACTACGAAIVVAPVILLMDRRSRVILRQRRKAA</sequence>
<gene>
    <name evidence="1" type="ORF">GCM10009827_066450</name>
</gene>
<dbReference type="EMBL" id="BAAAQD010000014">
    <property type="protein sequence ID" value="GAA1538140.1"/>
    <property type="molecule type" value="Genomic_DNA"/>
</dbReference>
<reference evidence="1 2" key="1">
    <citation type="journal article" date="2019" name="Int. J. Syst. Evol. Microbiol.">
        <title>The Global Catalogue of Microorganisms (GCM) 10K type strain sequencing project: providing services to taxonomists for standard genome sequencing and annotation.</title>
        <authorList>
            <consortium name="The Broad Institute Genomics Platform"/>
            <consortium name="The Broad Institute Genome Sequencing Center for Infectious Disease"/>
            <person name="Wu L."/>
            <person name="Ma J."/>
        </authorList>
    </citation>
    <scope>NUCLEOTIDE SEQUENCE [LARGE SCALE GENOMIC DNA]</scope>
    <source>
        <strain evidence="1 2">JCM 15933</strain>
    </source>
</reference>